<keyword evidence="3 6" id="KW-0479">Metal-binding</keyword>
<feature type="domain" description="Deacetylase sirtuin-type" evidence="7">
    <location>
        <begin position="69"/>
        <end position="320"/>
    </location>
</feature>
<protein>
    <submittedName>
        <fullName evidence="8">NAD-dependent protein deacetylase sirtuin-1</fullName>
    </submittedName>
</protein>
<feature type="binding site" evidence="6">
    <location>
        <position position="228"/>
    </location>
    <ligand>
        <name>Zn(2+)</name>
        <dbReference type="ChEBI" id="CHEBI:29105"/>
    </ligand>
</feature>
<dbReference type="InterPro" id="IPR026591">
    <property type="entry name" value="Sirtuin_cat_small_dom_sf"/>
</dbReference>
<reference evidence="8 9" key="1">
    <citation type="submission" date="2024-04" db="EMBL/GenBank/DDBJ databases">
        <title>Tritrichomonas musculus Genome.</title>
        <authorList>
            <person name="Alves-Ferreira E."/>
            <person name="Grigg M."/>
            <person name="Lorenzi H."/>
            <person name="Galac M."/>
        </authorList>
    </citation>
    <scope>NUCLEOTIDE SEQUENCE [LARGE SCALE GENOMIC DNA]</scope>
    <source>
        <strain evidence="8 9">EAF2021</strain>
    </source>
</reference>
<dbReference type="PROSITE" id="PS50305">
    <property type="entry name" value="SIRTUIN"/>
    <property type="match status" value="1"/>
</dbReference>
<comment type="caution">
    <text evidence="8">The sequence shown here is derived from an EMBL/GenBank/DDBJ whole genome shotgun (WGS) entry which is preliminary data.</text>
</comment>
<dbReference type="Gene3D" id="3.40.50.1220">
    <property type="entry name" value="TPP-binding domain"/>
    <property type="match status" value="1"/>
</dbReference>
<dbReference type="PANTHER" id="PTHR11085:SF9">
    <property type="entry name" value="NAD-DEPENDENT PROTEIN DEACETYLASE SIRTUIN-1"/>
    <property type="match status" value="1"/>
</dbReference>
<gene>
    <name evidence="8" type="ORF">M9Y10_009907</name>
</gene>
<evidence type="ECO:0000313" key="9">
    <source>
        <dbReference type="Proteomes" id="UP001470230"/>
    </source>
</evidence>
<organism evidence="8 9">
    <name type="scientific">Tritrichomonas musculus</name>
    <dbReference type="NCBI Taxonomy" id="1915356"/>
    <lineage>
        <taxon>Eukaryota</taxon>
        <taxon>Metamonada</taxon>
        <taxon>Parabasalia</taxon>
        <taxon>Tritrichomonadida</taxon>
        <taxon>Tritrichomonadidae</taxon>
        <taxon>Tritrichomonas</taxon>
    </lineage>
</organism>
<evidence type="ECO:0000256" key="4">
    <source>
        <dbReference type="ARBA" id="ARBA00022833"/>
    </source>
</evidence>
<evidence type="ECO:0000256" key="5">
    <source>
        <dbReference type="ARBA" id="ARBA00023027"/>
    </source>
</evidence>
<evidence type="ECO:0000259" key="7">
    <source>
        <dbReference type="PROSITE" id="PS50305"/>
    </source>
</evidence>
<dbReference type="PANTHER" id="PTHR11085">
    <property type="entry name" value="NAD-DEPENDENT PROTEIN DEACYLASE SIRTUIN-5, MITOCHONDRIAL-RELATED"/>
    <property type="match status" value="1"/>
</dbReference>
<feature type="binding site" evidence="6">
    <location>
        <position position="201"/>
    </location>
    <ligand>
        <name>Zn(2+)</name>
        <dbReference type="ChEBI" id="CHEBI:29105"/>
    </ligand>
</feature>
<dbReference type="Pfam" id="PF02146">
    <property type="entry name" value="SIR2"/>
    <property type="match status" value="1"/>
</dbReference>
<evidence type="ECO:0000256" key="2">
    <source>
        <dbReference type="ARBA" id="ARBA00022679"/>
    </source>
</evidence>
<dbReference type="Gene3D" id="3.30.1600.10">
    <property type="entry name" value="SIR2/SIRT2 'Small Domain"/>
    <property type="match status" value="1"/>
</dbReference>
<keyword evidence="5" id="KW-0520">NAD</keyword>
<name>A0ABR2IPQ3_9EUKA</name>
<dbReference type="SUPFAM" id="SSF52467">
    <property type="entry name" value="DHS-like NAD/FAD-binding domain"/>
    <property type="match status" value="1"/>
</dbReference>
<dbReference type="EMBL" id="JAPFFF010000015">
    <property type="protein sequence ID" value="KAK8866938.1"/>
    <property type="molecule type" value="Genomic_DNA"/>
</dbReference>
<dbReference type="InterPro" id="IPR029035">
    <property type="entry name" value="DHS-like_NAD/FAD-binding_dom"/>
</dbReference>
<proteinExistence type="predicted"/>
<keyword evidence="9" id="KW-1185">Reference proteome</keyword>
<evidence type="ECO:0000256" key="3">
    <source>
        <dbReference type="ARBA" id="ARBA00022723"/>
    </source>
</evidence>
<comment type="cofactor">
    <cofactor evidence="1">
        <name>Zn(2+)</name>
        <dbReference type="ChEBI" id="CHEBI:29105"/>
    </cofactor>
</comment>
<evidence type="ECO:0000313" key="8">
    <source>
        <dbReference type="EMBL" id="KAK8866938.1"/>
    </source>
</evidence>
<evidence type="ECO:0000256" key="1">
    <source>
        <dbReference type="ARBA" id="ARBA00001947"/>
    </source>
</evidence>
<feature type="binding site" evidence="6">
    <location>
        <position position="204"/>
    </location>
    <ligand>
        <name>Zn(2+)</name>
        <dbReference type="ChEBI" id="CHEBI:29105"/>
    </ligand>
</feature>
<feature type="active site" description="Proton acceptor" evidence="6">
    <location>
        <position position="193"/>
    </location>
</feature>
<accession>A0ABR2IPQ3</accession>
<keyword evidence="4 6" id="KW-0862">Zinc</keyword>
<dbReference type="Proteomes" id="UP001470230">
    <property type="component" value="Unassembled WGS sequence"/>
</dbReference>
<dbReference type="InterPro" id="IPR026590">
    <property type="entry name" value="Ssirtuin_cat_dom"/>
</dbReference>
<sequence>MNVLKQCIIKAISNGDDPRNFLEQLELDVDVPKDATSVQLWLLLLNFAKNLEEENRRYESGFKFRLPSSREYITSIKDVVDHINRAEKIVVIIGAGASVGPDFRSPGGLYETIEKSGALEDPYQVFDVDYFQKDPSVFWRFAHLIFPSLQPDHSLAHFFIAELEKRGKLQRLYSQNVDTLEIGVPDCRLQCVHGSWRHNICLSCGEVHSMEDLRENVNSQTVPTCKKCGKVGSVKPGIVFFGQQTNINSEMIEYDASTADLLIVIGTSLRVAPVSFIPRKMYRVPSILINREPVTCQFNAELLGDCDPIVASIEKNIGWGVPGLQEENAVDPSQSTDQEMKVHNIEDFTFIEPNKFVLPREDGMSVGFVSTGRSTFLVSPAFAGTDHFE</sequence>
<dbReference type="InterPro" id="IPR050134">
    <property type="entry name" value="NAD-dep_sirtuin_deacylases"/>
</dbReference>
<evidence type="ECO:0000256" key="6">
    <source>
        <dbReference type="PROSITE-ProRule" id="PRU00236"/>
    </source>
</evidence>
<dbReference type="InterPro" id="IPR003000">
    <property type="entry name" value="Sirtuin"/>
</dbReference>
<keyword evidence="2" id="KW-0808">Transferase</keyword>
<feature type="binding site" evidence="6">
    <location>
        <position position="225"/>
    </location>
    <ligand>
        <name>Zn(2+)</name>
        <dbReference type="ChEBI" id="CHEBI:29105"/>
    </ligand>
</feature>